<dbReference type="EMBL" id="JAPDMQ010000099">
    <property type="protein sequence ID" value="KAK0535269.1"/>
    <property type="molecule type" value="Genomic_DNA"/>
</dbReference>
<evidence type="ECO:0000313" key="2">
    <source>
        <dbReference type="Proteomes" id="UP001176521"/>
    </source>
</evidence>
<protein>
    <recommendedName>
        <fullName evidence="3">F-box domain-containing protein</fullName>
    </recommendedName>
</protein>
<reference evidence="1" key="1">
    <citation type="journal article" date="2023" name="PhytoFront">
        <title>Draft Genome Resources of Seven Strains of Tilletia horrida, Causal Agent of Kernel Smut of Rice.</title>
        <authorList>
            <person name="Khanal S."/>
            <person name="Antony Babu S."/>
            <person name="Zhou X.G."/>
        </authorList>
    </citation>
    <scope>NUCLEOTIDE SEQUENCE</scope>
    <source>
        <strain evidence="1">TX3</strain>
    </source>
</reference>
<sequence>MADSSPSHCSVRPTSKSVDRFFQMPELFLAVLAFLPPDRVDLLALSAVSKRTRSIALPLLVRHASIPLSRIDSAALCFERNSGLSLHVRCLRLWDDIAHRHFRYVEGDIAPTLPLPTAETYSPLWPHLHRFFALLAEGGLESVVPLRIDLSWGLGNLFALREALTGSSASLAERVTALRIIVDQPKSEADEGGWADGQGLDLVILDDADAESQDSDRDEKAVEGILGGEAAGPSLEVGPTRSIQTHFDDLAAIVHAICDLQDAQGTQLLHTFHLDDYTADRFERPETLNCVDHRFFARLAFRIRDFSYAVPCKNVKLDGPRGFWSPFWKLFEQTWTSIRCLRLRVFLSDLDHMGAGLHNLLIGLWVHAQVLEEVLIDFDSPNFPFAYHNMFGPVWGGYSLPSIKKCAVSVRNAERYLLKGFAETMRNVVDLTLTDIEDVEDSQLLARYTDFVKPIRILRAQASTIRTFLDRGAQLRHIQVMRCNRLWSQNEPVTAVTLLGRKARPSVTCLDLQLEHADMDGQLERTMAKLVGSRQLPNLVELLLDIKPPAETGLRRTAAAASSSSSSFASHRKVETSEESAGHLAALLDVLSTNASSKLRALRIQYDSASPLPLDGAHLSGMLGPVPPALEYLTWHAPLANRTQYYRVSRTGGDGGVRLQGLPAAFRLVVDPQTGIWTQPSEIRHDFPLFDHVTEGEPRLKHGVHT</sequence>
<dbReference type="AlphaFoldDB" id="A0AAN6GFG9"/>
<keyword evidence="2" id="KW-1185">Reference proteome</keyword>
<proteinExistence type="predicted"/>
<gene>
    <name evidence="1" type="ORF">OC842_002373</name>
</gene>
<evidence type="ECO:0008006" key="3">
    <source>
        <dbReference type="Google" id="ProtNLM"/>
    </source>
</evidence>
<comment type="caution">
    <text evidence="1">The sequence shown here is derived from an EMBL/GenBank/DDBJ whole genome shotgun (WGS) entry which is preliminary data.</text>
</comment>
<name>A0AAN6GFG9_9BASI</name>
<organism evidence="1 2">
    <name type="scientific">Tilletia horrida</name>
    <dbReference type="NCBI Taxonomy" id="155126"/>
    <lineage>
        <taxon>Eukaryota</taxon>
        <taxon>Fungi</taxon>
        <taxon>Dikarya</taxon>
        <taxon>Basidiomycota</taxon>
        <taxon>Ustilaginomycotina</taxon>
        <taxon>Exobasidiomycetes</taxon>
        <taxon>Tilletiales</taxon>
        <taxon>Tilletiaceae</taxon>
        <taxon>Tilletia</taxon>
    </lineage>
</organism>
<dbReference type="Proteomes" id="UP001176521">
    <property type="component" value="Unassembled WGS sequence"/>
</dbReference>
<accession>A0AAN6GFG9</accession>
<evidence type="ECO:0000313" key="1">
    <source>
        <dbReference type="EMBL" id="KAK0535269.1"/>
    </source>
</evidence>